<evidence type="ECO:0000256" key="1">
    <source>
        <dbReference type="ARBA" id="ARBA00004609"/>
    </source>
</evidence>
<dbReference type="GO" id="GO:0005886">
    <property type="term" value="C:plasma membrane"/>
    <property type="evidence" value="ECO:0007669"/>
    <property type="project" value="UniProtKB-SubCell"/>
</dbReference>
<reference evidence="10" key="1">
    <citation type="journal article" date="2023" name="Mol. Phylogenet. Evol.">
        <title>Genome-scale phylogeny and comparative genomics of the fungal order Sordariales.</title>
        <authorList>
            <person name="Hensen N."/>
            <person name="Bonometti L."/>
            <person name="Westerberg I."/>
            <person name="Brannstrom I.O."/>
            <person name="Guillou S."/>
            <person name="Cros-Aarteil S."/>
            <person name="Calhoun S."/>
            <person name="Haridas S."/>
            <person name="Kuo A."/>
            <person name="Mondo S."/>
            <person name="Pangilinan J."/>
            <person name="Riley R."/>
            <person name="LaButti K."/>
            <person name="Andreopoulos B."/>
            <person name="Lipzen A."/>
            <person name="Chen C."/>
            <person name="Yan M."/>
            <person name="Daum C."/>
            <person name="Ng V."/>
            <person name="Clum A."/>
            <person name="Steindorff A."/>
            <person name="Ohm R.A."/>
            <person name="Martin F."/>
            <person name="Silar P."/>
            <person name="Natvig D.O."/>
            <person name="Lalanne C."/>
            <person name="Gautier V."/>
            <person name="Ament-Velasquez S.L."/>
            <person name="Kruys A."/>
            <person name="Hutchinson M.I."/>
            <person name="Powell A.J."/>
            <person name="Barry K."/>
            <person name="Miller A.N."/>
            <person name="Grigoriev I.V."/>
            <person name="Debuchy R."/>
            <person name="Gladieux P."/>
            <person name="Hiltunen Thoren M."/>
            <person name="Johannesson H."/>
        </authorList>
    </citation>
    <scope>NUCLEOTIDE SEQUENCE</scope>
    <source>
        <strain evidence="10">CBS 990.96</strain>
    </source>
</reference>
<keyword evidence="4 8" id="KW-0732">Signal</keyword>
<dbReference type="CDD" id="cd21176">
    <property type="entry name" value="LPMO_auxiliary-like"/>
    <property type="match status" value="1"/>
</dbReference>
<dbReference type="EMBL" id="MU865542">
    <property type="protein sequence ID" value="KAK4221483.1"/>
    <property type="molecule type" value="Genomic_DNA"/>
</dbReference>
<keyword evidence="5" id="KW-0472">Membrane</keyword>
<evidence type="ECO:0000256" key="8">
    <source>
        <dbReference type="SAM" id="SignalP"/>
    </source>
</evidence>
<feature type="signal peptide" evidence="8">
    <location>
        <begin position="1"/>
        <end position="20"/>
    </location>
</feature>
<evidence type="ECO:0000313" key="10">
    <source>
        <dbReference type="EMBL" id="KAK4221483.1"/>
    </source>
</evidence>
<evidence type="ECO:0000256" key="5">
    <source>
        <dbReference type="ARBA" id="ARBA00023136"/>
    </source>
</evidence>
<keyword evidence="3" id="KW-0336">GPI-anchor</keyword>
<keyword evidence="6" id="KW-0325">Glycoprotein</keyword>
<feature type="domain" description="Copper acquisition factor BIM1-like" evidence="9">
    <location>
        <begin position="19"/>
        <end position="183"/>
    </location>
</feature>
<dbReference type="Pfam" id="PF20238">
    <property type="entry name" value="BIM1-like_dom"/>
    <property type="match status" value="1"/>
</dbReference>
<accession>A0AAN7BEX8</accession>
<gene>
    <name evidence="10" type="ORF">QBC38DRAFT_429036</name>
</gene>
<keyword evidence="2" id="KW-1003">Cell membrane</keyword>
<dbReference type="PANTHER" id="PTHR34992:SF10">
    <property type="entry name" value="COPPER ACQUISITION FACTOR BIM1-LIKE DOMAIN-CONTAINING PROTEIN"/>
    <property type="match status" value="1"/>
</dbReference>
<dbReference type="InterPro" id="IPR046936">
    <property type="entry name" value="BIM1-like"/>
</dbReference>
<comment type="subcellular location">
    <subcellularLocation>
        <location evidence="1">Cell membrane</location>
        <topology evidence="1">Lipid-anchor</topology>
        <topology evidence="1">GPI-anchor</topology>
    </subcellularLocation>
</comment>
<evidence type="ECO:0000256" key="3">
    <source>
        <dbReference type="ARBA" id="ARBA00022622"/>
    </source>
</evidence>
<evidence type="ECO:0000256" key="6">
    <source>
        <dbReference type="ARBA" id="ARBA00023180"/>
    </source>
</evidence>
<proteinExistence type="predicted"/>
<reference evidence="10" key="2">
    <citation type="submission" date="2023-05" db="EMBL/GenBank/DDBJ databases">
        <authorList>
            <consortium name="Lawrence Berkeley National Laboratory"/>
            <person name="Steindorff A."/>
            <person name="Hensen N."/>
            <person name="Bonometti L."/>
            <person name="Westerberg I."/>
            <person name="Brannstrom I.O."/>
            <person name="Guillou S."/>
            <person name="Cros-Aarteil S."/>
            <person name="Calhoun S."/>
            <person name="Haridas S."/>
            <person name="Kuo A."/>
            <person name="Mondo S."/>
            <person name="Pangilinan J."/>
            <person name="Riley R."/>
            <person name="Labutti K."/>
            <person name="Andreopoulos B."/>
            <person name="Lipzen A."/>
            <person name="Chen C."/>
            <person name="Yanf M."/>
            <person name="Daum C."/>
            <person name="Ng V."/>
            <person name="Clum A."/>
            <person name="Ohm R."/>
            <person name="Martin F."/>
            <person name="Silar P."/>
            <person name="Natvig D."/>
            <person name="Lalanne C."/>
            <person name="Gautier V."/>
            <person name="Ament-Velasquez S.L."/>
            <person name="Kruys A."/>
            <person name="Hutchinson M.I."/>
            <person name="Powell A.J."/>
            <person name="Barry K."/>
            <person name="Miller A.N."/>
            <person name="Grigoriev I.V."/>
            <person name="Debuchy R."/>
            <person name="Gladieux P."/>
            <person name="Thoren M.H."/>
            <person name="Johannesson H."/>
        </authorList>
    </citation>
    <scope>NUCLEOTIDE SEQUENCE</scope>
    <source>
        <strain evidence="10">CBS 990.96</strain>
    </source>
</reference>
<evidence type="ECO:0000256" key="2">
    <source>
        <dbReference type="ARBA" id="ARBA00022475"/>
    </source>
</evidence>
<name>A0AAN7BEX8_9PEZI</name>
<dbReference type="InterPro" id="IPR046530">
    <property type="entry name" value="BIM1-like_dom"/>
</dbReference>
<evidence type="ECO:0000313" key="11">
    <source>
        <dbReference type="Proteomes" id="UP001301958"/>
    </source>
</evidence>
<evidence type="ECO:0000256" key="4">
    <source>
        <dbReference type="ARBA" id="ARBA00022729"/>
    </source>
</evidence>
<keyword evidence="11" id="KW-1185">Reference proteome</keyword>
<sequence>MFSNKIFFSTLLSLSTLTNAHTVITYPGWRGNNLITNTTFPRGMQWTYPCGGIEPTTNRTYWPLNNEGGAVAVQPGWFKGHSEGLIYINIGLGENPENYSFPLTMFHFTGPAGDNPYPGSICLPKVTLTSDVKGRIKNGDRGSIQVVQASKHGAAQYNCADVIFTEDLSLVPPVNESVCFNSSYMRINEVGFPGPVQISGFETTTTTGLAEAGETNAAADEVQKGGAGRSTVWVWNLILLFAAGVYVV</sequence>
<dbReference type="Proteomes" id="UP001301958">
    <property type="component" value="Unassembled WGS sequence"/>
</dbReference>
<organism evidence="10 11">
    <name type="scientific">Podospora fimiseda</name>
    <dbReference type="NCBI Taxonomy" id="252190"/>
    <lineage>
        <taxon>Eukaryota</taxon>
        <taxon>Fungi</taxon>
        <taxon>Dikarya</taxon>
        <taxon>Ascomycota</taxon>
        <taxon>Pezizomycotina</taxon>
        <taxon>Sordariomycetes</taxon>
        <taxon>Sordariomycetidae</taxon>
        <taxon>Sordariales</taxon>
        <taxon>Podosporaceae</taxon>
        <taxon>Podospora</taxon>
    </lineage>
</organism>
<comment type="caution">
    <text evidence="10">The sequence shown here is derived from an EMBL/GenBank/DDBJ whole genome shotgun (WGS) entry which is preliminary data.</text>
</comment>
<feature type="chain" id="PRO_5042987451" description="Copper acquisition factor BIM1-like domain-containing protein" evidence="8">
    <location>
        <begin position="21"/>
        <end position="248"/>
    </location>
</feature>
<dbReference type="GO" id="GO:0098552">
    <property type="term" value="C:side of membrane"/>
    <property type="evidence" value="ECO:0007669"/>
    <property type="project" value="UniProtKB-KW"/>
</dbReference>
<keyword evidence="7" id="KW-0449">Lipoprotein</keyword>
<protein>
    <recommendedName>
        <fullName evidence="9">Copper acquisition factor BIM1-like domain-containing protein</fullName>
    </recommendedName>
</protein>
<evidence type="ECO:0000256" key="7">
    <source>
        <dbReference type="ARBA" id="ARBA00023288"/>
    </source>
</evidence>
<evidence type="ECO:0000259" key="9">
    <source>
        <dbReference type="Pfam" id="PF20238"/>
    </source>
</evidence>
<dbReference type="AlphaFoldDB" id="A0AAN7BEX8"/>
<dbReference type="PANTHER" id="PTHR34992">
    <property type="entry name" value="HYPHAL ANASTAMOSIS-7 PROTEIN"/>
    <property type="match status" value="1"/>
</dbReference>